<dbReference type="SUPFAM" id="SSF53335">
    <property type="entry name" value="S-adenosyl-L-methionine-dependent methyltransferases"/>
    <property type="match status" value="1"/>
</dbReference>
<dbReference type="InterPro" id="IPR029063">
    <property type="entry name" value="SAM-dependent_MTases_sf"/>
</dbReference>
<evidence type="ECO:0000313" key="2">
    <source>
        <dbReference type="Proteomes" id="UP000789396"/>
    </source>
</evidence>
<dbReference type="AlphaFoldDB" id="A0A9N9PC98"/>
<reference evidence="1" key="1">
    <citation type="submission" date="2021-06" db="EMBL/GenBank/DDBJ databases">
        <authorList>
            <person name="Kallberg Y."/>
            <person name="Tangrot J."/>
            <person name="Rosling A."/>
        </authorList>
    </citation>
    <scope>NUCLEOTIDE SEQUENCE</scope>
    <source>
        <strain evidence="1">IN212</strain>
    </source>
</reference>
<dbReference type="Proteomes" id="UP000789396">
    <property type="component" value="Unassembled WGS sequence"/>
</dbReference>
<gene>
    <name evidence="1" type="ORF">RFULGI_LOCUS18488</name>
</gene>
<protein>
    <submittedName>
        <fullName evidence="1">7973_t:CDS:1</fullName>
    </submittedName>
</protein>
<organism evidence="1 2">
    <name type="scientific">Racocetra fulgida</name>
    <dbReference type="NCBI Taxonomy" id="60492"/>
    <lineage>
        <taxon>Eukaryota</taxon>
        <taxon>Fungi</taxon>
        <taxon>Fungi incertae sedis</taxon>
        <taxon>Mucoromycota</taxon>
        <taxon>Glomeromycotina</taxon>
        <taxon>Glomeromycetes</taxon>
        <taxon>Diversisporales</taxon>
        <taxon>Gigasporaceae</taxon>
        <taxon>Racocetra</taxon>
    </lineage>
</organism>
<keyword evidence="2" id="KW-1185">Reference proteome</keyword>
<dbReference type="EMBL" id="CAJVPZ010081334">
    <property type="protein sequence ID" value="CAG8808419.1"/>
    <property type="molecule type" value="Genomic_DNA"/>
</dbReference>
<accession>A0A9N9PC98</accession>
<proteinExistence type="predicted"/>
<name>A0A9N9PC98_9GLOM</name>
<feature type="non-terminal residue" evidence="1">
    <location>
        <position position="1"/>
    </location>
</feature>
<dbReference type="OrthoDB" id="2013972at2759"/>
<feature type="non-terminal residue" evidence="1">
    <location>
        <position position="153"/>
    </location>
</feature>
<dbReference type="Gene3D" id="3.40.50.150">
    <property type="entry name" value="Vaccinia Virus protein VP39"/>
    <property type="match status" value="1"/>
</dbReference>
<sequence>HYKRNCSIDSITSLGSSDTTLACLEDTRSVRSLGSSNTNTAYAEDSKSIRSLGSSNDTCIGDTKSTTYIGDMKMYGKDEAQRNDECDRLHTIHFSIKNLWNSNFSAPIGDLLKDGQAKILDIGCGDGTWILDTSLNYPKSEFYGIDILPLFPQ</sequence>
<evidence type="ECO:0000313" key="1">
    <source>
        <dbReference type="EMBL" id="CAG8808419.1"/>
    </source>
</evidence>
<comment type="caution">
    <text evidence="1">The sequence shown here is derived from an EMBL/GenBank/DDBJ whole genome shotgun (WGS) entry which is preliminary data.</text>
</comment>